<accession>A0ABD3RCV4</accession>
<reference evidence="2 3" key="1">
    <citation type="submission" date="2024-10" db="EMBL/GenBank/DDBJ databases">
        <title>Updated reference genomes for cyclostephanoid diatoms.</title>
        <authorList>
            <person name="Roberts W.R."/>
            <person name="Alverson A.J."/>
        </authorList>
    </citation>
    <scope>NUCLEOTIDE SEQUENCE [LARGE SCALE GENOMIC DNA]</scope>
    <source>
        <strain evidence="2 3">AJA228-03</strain>
    </source>
</reference>
<feature type="compositionally biased region" description="Basic and acidic residues" evidence="1">
    <location>
        <begin position="112"/>
        <end position="121"/>
    </location>
</feature>
<evidence type="ECO:0000256" key="1">
    <source>
        <dbReference type="SAM" id="MobiDB-lite"/>
    </source>
</evidence>
<dbReference type="SUPFAM" id="SSF55961">
    <property type="entry name" value="Bet v1-like"/>
    <property type="match status" value="1"/>
</dbReference>
<name>A0ABD3RCV4_9STRA</name>
<protein>
    <submittedName>
        <fullName evidence="2">Uncharacterized protein</fullName>
    </submittedName>
</protein>
<keyword evidence="3" id="KW-1185">Reference proteome</keyword>
<sequence>MIFPSSVISKDPNDPNKTRITMISHANPGGGLPQWAMTTAVNAVVQVEPFKFFHNMNDSICKYQEPDLSLQKCQSYMANVGIQPERSNKPAGIAHLGFTCFWPNGGGLEEENTFRKSRQPEQKQWASVEEDDETDFDN</sequence>
<dbReference type="Gene3D" id="3.30.530.20">
    <property type="match status" value="1"/>
</dbReference>
<evidence type="ECO:0000313" key="2">
    <source>
        <dbReference type="EMBL" id="KAL3809611.1"/>
    </source>
</evidence>
<dbReference type="Proteomes" id="UP001530377">
    <property type="component" value="Unassembled WGS sequence"/>
</dbReference>
<feature type="region of interest" description="Disordered" evidence="1">
    <location>
        <begin position="109"/>
        <end position="138"/>
    </location>
</feature>
<organism evidence="2 3">
    <name type="scientific">Cyclostephanos tholiformis</name>
    <dbReference type="NCBI Taxonomy" id="382380"/>
    <lineage>
        <taxon>Eukaryota</taxon>
        <taxon>Sar</taxon>
        <taxon>Stramenopiles</taxon>
        <taxon>Ochrophyta</taxon>
        <taxon>Bacillariophyta</taxon>
        <taxon>Coscinodiscophyceae</taxon>
        <taxon>Thalassiosirophycidae</taxon>
        <taxon>Stephanodiscales</taxon>
        <taxon>Stephanodiscaceae</taxon>
        <taxon>Cyclostephanos</taxon>
    </lineage>
</organism>
<gene>
    <name evidence="2" type="ORF">ACHAXA_002170</name>
</gene>
<dbReference type="InterPro" id="IPR023393">
    <property type="entry name" value="START-like_dom_sf"/>
</dbReference>
<feature type="compositionally biased region" description="Acidic residues" evidence="1">
    <location>
        <begin position="128"/>
        <end position="138"/>
    </location>
</feature>
<evidence type="ECO:0000313" key="3">
    <source>
        <dbReference type="Proteomes" id="UP001530377"/>
    </source>
</evidence>
<proteinExistence type="predicted"/>
<comment type="caution">
    <text evidence="2">The sequence shown here is derived from an EMBL/GenBank/DDBJ whole genome shotgun (WGS) entry which is preliminary data.</text>
</comment>
<dbReference type="AlphaFoldDB" id="A0ABD3RCV4"/>
<dbReference type="EMBL" id="JALLPB020000394">
    <property type="protein sequence ID" value="KAL3809611.1"/>
    <property type="molecule type" value="Genomic_DNA"/>
</dbReference>